<dbReference type="InterPro" id="IPR044068">
    <property type="entry name" value="CB"/>
</dbReference>
<accession>A0A1V4HS24</accession>
<dbReference type="GO" id="GO:0003677">
    <property type="term" value="F:DNA binding"/>
    <property type="evidence" value="ECO:0007669"/>
    <property type="project" value="UniProtKB-UniRule"/>
</dbReference>
<evidence type="ECO:0000256" key="5">
    <source>
        <dbReference type="PROSITE-ProRule" id="PRU01248"/>
    </source>
</evidence>
<evidence type="ECO:0000313" key="9">
    <source>
        <dbReference type="Proteomes" id="UP000190626"/>
    </source>
</evidence>
<dbReference type="GO" id="GO:0015074">
    <property type="term" value="P:DNA integration"/>
    <property type="evidence" value="ECO:0007669"/>
    <property type="project" value="UniProtKB-KW"/>
</dbReference>
<keyword evidence="4" id="KW-0233">DNA recombination</keyword>
<organism evidence="8 9">
    <name type="scientific">Paenibacillus ferrarius</name>
    <dbReference type="NCBI Taxonomy" id="1469647"/>
    <lineage>
        <taxon>Bacteria</taxon>
        <taxon>Bacillati</taxon>
        <taxon>Bacillota</taxon>
        <taxon>Bacilli</taxon>
        <taxon>Bacillales</taxon>
        <taxon>Paenibacillaceae</taxon>
        <taxon>Paenibacillus</taxon>
    </lineage>
</organism>
<dbReference type="AlphaFoldDB" id="A0A1V4HS24"/>
<keyword evidence="9" id="KW-1185">Reference proteome</keyword>
<evidence type="ECO:0000256" key="1">
    <source>
        <dbReference type="ARBA" id="ARBA00008857"/>
    </source>
</evidence>
<gene>
    <name evidence="8" type="ORF">BC351_00465</name>
</gene>
<dbReference type="SUPFAM" id="SSF56349">
    <property type="entry name" value="DNA breaking-rejoining enzymes"/>
    <property type="match status" value="1"/>
</dbReference>
<dbReference type="InterPro" id="IPR002104">
    <property type="entry name" value="Integrase_catalytic"/>
</dbReference>
<dbReference type="Gene3D" id="1.10.150.130">
    <property type="match status" value="1"/>
</dbReference>
<dbReference type="PROSITE" id="PS51900">
    <property type="entry name" value="CB"/>
    <property type="match status" value="1"/>
</dbReference>
<dbReference type="Gene3D" id="1.10.443.10">
    <property type="entry name" value="Intergrase catalytic core"/>
    <property type="match status" value="1"/>
</dbReference>
<dbReference type="PROSITE" id="PS51898">
    <property type="entry name" value="TYR_RECOMBINASE"/>
    <property type="match status" value="1"/>
</dbReference>
<evidence type="ECO:0000256" key="2">
    <source>
        <dbReference type="ARBA" id="ARBA00022908"/>
    </source>
</evidence>
<proteinExistence type="inferred from homology"/>
<feature type="domain" description="Core-binding (CB)" evidence="7">
    <location>
        <begin position="13"/>
        <end position="100"/>
    </location>
</feature>
<dbReference type="STRING" id="1469647.BC351_00465"/>
<protein>
    <recommendedName>
        <fullName evidence="10">Integrase</fullName>
    </recommendedName>
</protein>
<feature type="domain" description="Tyr recombinase" evidence="6">
    <location>
        <begin position="125"/>
        <end position="306"/>
    </location>
</feature>
<sequence>MSAQPNVIGFNSDTVYSDILTFINDERFSEGTRIGYMHDIKLFFSFMNKPSIEQLTHNDLHYENKDIIRYRNFLINDKQHSNATSNRKLASLQSLYSFFKRNRYDTKHGIDTEVFQIDKLKNKSKSYGYLTPEELQAMLQLVLNQVKGYEKYCLIRLATTTSLREDTLLNLTWDNFEKNDQQNCYFVNTVEKKTDKEVSQPISVNLYNELLEIKKLGYFQRYKDNKIFHVTTKTIWEMMSTLKKELNINDKRKIVFHSFRSYGANFILETTGDLVAASNQLNHSNIQTTYQHYINKTKDVQKSAGLLLDEQIDQDAFNKLTFEEIKLLLNDTKNGLRSQLLREATRIIKIREGF</sequence>
<dbReference type="InterPro" id="IPR013762">
    <property type="entry name" value="Integrase-like_cat_sf"/>
</dbReference>
<dbReference type="EMBL" id="MBTG01000001">
    <property type="protein sequence ID" value="OPH61749.1"/>
    <property type="molecule type" value="Genomic_DNA"/>
</dbReference>
<dbReference type="RefSeq" id="WP_079408745.1">
    <property type="nucleotide sequence ID" value="NZ_MBTG01000001.1"/>
</dbReference>
<evidence type="ECO:0000256" key="4">
    <source>
        <dbReference type="ARBA" id="ARBA00023172"/>
    </source>
</evidence>
<dbReference type="InterPro" id="IPR050090">
    <property type="entry name" value="Tyrosine_recombinase_XerCD"/>
</dbReference>
<dbReference type="InterPro" id="IPR004107">
    <property type="entry name" value="Integrase_SAM-like_N"/>
</dbReference>
<dbReference type="GO" id="GO:0006310">
    <property type="term" value="P:DNA recombination"/>
    <property type="evidence" value="ECO:0007669"/>
    <property type="project" value="UniProtKB-KW"/>
</dbReference>
<dbReference type="PANTHER" id="PTHR30349:SF64">
    <property type="entry name" value="PROPHAGE INTEGRASE INTD-RELATED"/>
    <property type="match status" value="1"/>
</dbReference>
<evidence type="ECO:0000259" key="6">
    <source>
        <dbReference type="PROSITE" id="PS51898"/>
    </source>
</evidence>
<name>A0A1V4HS24_9BACL</name>
<dbReference type="InterPro" id="IPR011010">
    <property type="entry name" value="DNA_brk_join_enz"/>
</dbReference>
<dbReference type="Pfam" id="PF00589">
    <property type="entry name" value="Phage_integrase"/>
    <property type="match status" value="1"/>
</dbReference>
<dbReference type="Proteomes" id="UP000190626">
    <property type="component" value="Unassembled WGS sequence"/>
</dbReference>
<dbReference type="OrthoDB" id="2399485at2"/>
<evidence type="ECO:0000259" key="7">
    <source>
        <dbReference type="PROSITE" id="PS51900"/>
    </source>
</evidence>
<evidence type="ECO:0008006" key="10">
    <source>
        <dbReference type="Google" id="ProtNLM"/>
    </source>
</evidence>
<comment type="caution">
    <text evidence="8">The sequence shown here is derived from an EMBL/GenBank/DDBJ whole genome shotgun (WGS) entry which is preliminary data.</text>
</comment>
<evidence type="ECO:0000313" key="8">
    <source>
        <dbReference type="EMBL" id="OPH61749.1"/>
    </source>
</evidence>
<keyword evidence="3 5" id="KW-0238">DNA-binding</keyword>
<dbReference type="InterPro" id="IPR010998">
    <property type="entry name" value="Integrase_recombinase_N"/>
</dbReference>
<dbReference type="PANTHER" id="PTHR30349">
    <property type="entry name" value="PHAGE INTEGRASE-RELATED"/>
    <property type="match status" value="1"/>
</dbReference>
<keyword evidence="2" id="KW-0229">DNA integration</keyword>
<dbReference type="Pfam" id="PF02899">
    <property type="entry name" value="Phage_int_SAM_1"/>
    <property type="match status" value="1"/>
</dbReference>
<evidence type="ECO:0000256" key="3">
    <source>
        <dbReference type="ARBA" id="ARBA00023125"/>
    </source>
</evidence>
<comment type="similarity">
    <text evidence="1">Belongs to the 'phage' integrase family.</text>
</comment>
<reference evidence="9" key="1">
    <citation type="submission" date="2016-07" db="EMBL/GenBank/DDBJ databases">
        <authorList>
            <person name="Florea S."/>
            <person name="Webb J.S."/>
            <person name="Jaromczyk J."/>
            <person name="Schardl C.L."/>
        </authorList>
    </citation>
    <scope>NUCLEOTIDE SEQUENCE [LARGE SCALE GENOMIC DNA]</scope>
    <source>
        <strain evidence="9">CY1</strain>
    </source>
</reference>